<sequence>MLLIMMKKILSTLVIGLCLTHPTFAQPASSESVKELMKVTKSQDLYKQMNSYIEQMISKTISEVEIQQGKPLNSQQKQVVANFAKKFSNITVEDMGWEKLEPEFTRIYVTNFTQEEIDGLINFYKSPVGQAAINKMPVVMEQSMKLGQDLTKEAMPKIIAAAKEMVIELEKYEK</sequence>
<name>A0ABR9NHX6_9GAMM</name>
<proteinExistence type="predicted"/>
<accession>A0ABR9NHX6</accession>
<gene>
    <name evidence="3" type="ORF">IIQ43_08145</name>
</gene>
<feature type="signal peptide" evidence="1">
    <location>
        <begin position="1"/>
        <end position="25"/>
    </location>
</feature>
<evidence type="ECO:0000259" key="2">
    <source>
        <dbReference type="Pfam" id="PF09832"/>
    </source>
</evidence>
<evidence type="ECO:0000256" key="1">
    <source>
        <dbReference type="SAM" id="SignalP"/>
    </source>
</evidence>
<keyword evidence="1" id="KW-0732">Signal</keyword>
<dbReference type="Proteomes" id="UP000619170">
    <property type="component" value="Unassembled WGS sequence"/>
</dbReference>
<reference evidence="4" key="2">
    <citation type="submission" date="2023-07" db="EMBL/GenBank/DDBJ databases">
        <title>Acinetobacter oleivorans assembled AC1583.</title>
        <authorList>
            <person name="Yeo C.C."/>
        </authorList>
    </citation>
    <scope>NUCLEOTIDE SEQUENCE [LARGE SCALE GENOMIC DNA]</scope>
    <source>
        <strain evidence="4">AC1583</strain>
    </source>
</reference>
<organism evidence="3 4">
    <name type="scientific">Acinetobacter oleivorans</name>
    <dbReference type="NCBI Taxonomy" id="1148157"/>
    <lineage>
        <taxon>Bacteria</taxon>
        <taxon>Pseudomonadati</taxon>
        <taxon>Pseudomonadota</taxon>
        <taxon>Gammaproteobacteria</taxon>
        <taxon>Moraxellales</taxon>
        <taxon>Moraxellaceae</taxon>
        <taxon>Acinetobacter</taxon>
    </lineage>
</organism>
<reference evidence="3 4" key="1">
    <citation type="submission" date="2020-10" db="EMBL/GenBank/DDBJ databases">
        <authorList>
            <person name="Mohd Rani F."/>
        </authorList>
    </citation>
    <scope>NUCLEOTIDE SEQUENCE [LARGE SCALE GENOMIC DNA]</scope>
    <source>
        <strain evidence="3 4">AC1583</strain>
    </source>
</reference>
<evidence type="ECO:0000313" key="3">
    <source>
        <dbReference type="EMBL" id="MBE2164511.1"/>
    </source>
</evidence>
<comment type="caution">
    <text evidence="3">The sequence shown here is derived from an EMBL/GenBank/DDBJ whole genome shotgun (WGS) entry which is preliminary data.</text>
</comment>
<feature type="chain" id="PRO_5046423267" evidence="1">
    <location>
        <begin position="26"/>
        <end position="174"/>
    </location>
</feature>
<dbReference type="EMBL" id="JADAZL010000003">
    <property type="protein sequence ID" value="MBE2164511.1"/>
    <property type="molecule type" value="Genomic_DNA"/>
</dbReference>
<feature type="domain" description="DUF2059" evidence="2">
    <location>
        <begin position="98"/>
        <end position="156"/>
    </location>
</feature>
<protein>
    <submittedName>
        <fullName evidence="3">DUF2059 domain-containing protein</fullName>
    </submittedName>
</protein>
<dbReference type="InterPro" id="IPR018637">
    <property type="entry name" value="DUF2059"/>
</dbReference>
<keyword evidence="4" id="KW-1185">Reference proteome</keyword>
<dbReference type="Pfam" id="PF09832">
    <property type="entry name" value="DUF2059"/>
    <property type="match status" value="1"/>
</dbReference>
<evidence type="ECO:0000313" key="4">
    <source>
        <dbReference type="Proteomes" id="UP000619170"/>
    </source>
</evidence>